<protein>
    <submittedName>
        <fullName evidence="12">Unannotated protein</fullName>
    </submittedName>
</protein>
<evidence type="ECO:0000256" key="1">
    <source>
        <dbReference type="ARBA" id="ARBA00004651"/>
    </source>
</evidence>
<organism evidence="12">
    <name type="scientific">freshwater metagenome</name>
    <dbReference type="NCBI Taxonomy" id="449393"/>
    <lineage>
        <taxon>unclassified sequences</taxon>
        <taxon>metagenomes</taxon>
        <taxon>ecological metagenomes</taxon>
    </lineage>
</organism>
<evidence type="ECO:0000256" key="7">
    <source>
        <dbReference type="ARBA" id="ARBA00022989"/>
    </source>
</evidence>
<comment type="subcellular location">
    <subcellularLocation>
        <location evidence="1">Cell membrane</location>
        <topology evidence="1">Multi-pass membrane protein</topology>
    </subcellularLocation>
</comment>
<accession>A0A6J7JE90</accession>
<dbReference type="PROSITE" id="PS00211">
    <property type="entry name" value="ABC_TRANSPORTER_1"/>
    <property type="match status" value="1"/>
</dbReference>
<evidence type="ECO:0000256" key="6">
    <source>
        <dbReference type="ARBA" id="ARBA00022840"/>
    </source>
</evidence>
<dbReference type="Pfam" id="PF00005">
    <property type="entry name" value="ABC_tran"/>
    <property type="match status" value="1"/>
</dbReference>
<dbReference type="InterPro" id="IPR027417">
    <property type="entry name" value="P-loop_NTPase"/>
</dbReference>
<keyword evidence="8 9" id="KW-0472">Membrane</keyword>
<name>A0A6J7JE90_9ZZZZ</name>
<keyword evidence="7 9" id="KW-1133">Transmembrane helix</keyword>
<keyword evidence="4 9" id="KW-0812">Transmembrane</keyword>
<reference evidence="12" key="1">
    <citation type="submission" date="2020-05" db="EMBL/GenBank/DDBJ databases">
        <authorList>
            <person name="Chiriac C."/>
            <person name="Salcher M."/>
            <person name="Ghai R."/>
            <person name="Kavagutti S V."/>
        </authorList>
    </citation>
    <scope>NUCLEOTIDE SEQUENCE</scope>
</reference>
<keyword evidence="6" id="KW-0067">ATP-binding</keyword>
<dbReference type="GO" id="GO:0015421">
    <property type="term" value="F:ABC-type oligopeptide transporter activity"/>
    <property type="evidence" value="ECO:0007669"/>
    <property type="project" value="TreeGrafter"/>
</dbReference>
<dbReference type="InterPro" id="IPR036640">
    <property type="entry name" value="ABC1_TM_sf"/>
</dbReference>
<feature type="transmembrane region" description="Helical" evidence="9">
    <location>
        <begin position="271"/>
        <end position="291"/>
    </location>
</feature>
<evidence type="ECO:0000256" key="2">
    <source>
        <dbReference type="ARBA" id="ARBA00022448"/>
    </source>
</evidence>
<dbReference type="InterPro" id="IPR039421">
    <property type="entry name" value="Type_1_exporter"/>
</dbReference>
<feature type="transmembrane region" description="Helical" evidence="9">
    <location>
        <begin position="87"/>
        <end position="107"/>
    </location>
</feature>
<dbReference type="InterPro" id="IPR003439">
    <property type="entry name" value="ABC_transporter-like_ATP-bd"/>
</dbReference>
<dbReference type="PANTHER" id="PTHR43394">
    <property type="entry name" value="ATP-DEPENDENT PERMEASE MDL1, MITOCHONDRIAL"/>
    <property type="match status" value="1"/>
</dbReference>
<evidence type="ECO:0000313" key="12">
    <source>
        <dbReference type="EMBL" id="CAB4941269.1"/>
    </source>
</evidence>
<dbReference type="GO" id="GO:0005886">
    <property type="term" value="C:plasma membrane"/>
    <property type="evidence" value="ECO:0007669"/>
    <property type="project" value="UniProtKB-SubCell"/>
</dbReference>
<dbReference type="GO" id="GO:0005524">
    <property type="term" value="F:ATP binding"/>
    <property type="evidence" value="ECO:0007669"/>
    <property type="project" value="UniProtKB-KW"/>
</dbReference>
<feature type="transmembrane region" description="Helical" evidence="9">
    <location>
        <begin position="187"/>
        <end position="204"/>
    </location>
</feature>
<dbReference type="AlphaFoldDB" id="A0A6J7JE90"/>
<keyword evidence="2" id="KW-0813">Transport</keyword>
<feature type="transmembrane region" description="Helical" evidence="9">
    <location>
        <begin position="311"/>
        <end position="328"/>
    </location>
</feature>
<evidence type="ECO:0000259" key="10">
    <source>
        <dbReference type="PROSITE" id="PS50893"/>
    </source>
</evidence>
<dbReference type="InterPro" id="IPR017871">
    <property type="entry name" value="ABC_transporter-like_CS"/>
</dbReference>
<dbReference type="InterPro" id="IPR011527">
    <property type="entry name" value="ABC1_TM_dom"/>
</dbReference>
<keyword evidence="5" id="KW-0547">Nucleotide-binding</keyword>
<evidence type="ECO:0000256" key="8">
    <source>
        <dbReference type="ARBA" id="ARBA00023136"/>
    </source>
</evidence>
<feature type="domain" description="ABC transporter" evidence="10">
    <location>
        <begin position="366"/>
        <end position="600"/>
    </location>
</feature>
<evidence type="ECO:0000256" key="3">
    <source>
        <dbReference type="ARBA" id="ARBA00022475"/>
    </source>
</evidence>
<dbReference type="CDD" id="cd18543">
    <property type="entry name" value="ABC_6TM_Rv0194_D1_like"/>
    <property type="match status" value="1"/>
</dbReference>
<dbReference type="GO" id="GO:0016887">
    <property type="term" value="F:ATP hydrolysis activity"/>
    <property type="evidence" value="ECO:0007669"/>
    <property type="project" value="InterPro"/>
</dbReference>
<feature type="transmembrane region" description="Helical" evidence="9">
    <location>
        <begin position="48"/>
        <end position="67"/>
    </location>
</feature>
<keyword evidence="3" id="KW-1003">Cell membrane</keyword>
<dbReference type="SUPFAM" id="SSF52540">
    <property type="entry name" value="P-loop containing nucleoside triphosphate hydrolases"/>
    <property type="match status" value="1"/>
</dbReference>
<feature type="transmembrane region" description="Helical" evidence="9">
    <location>
        <begin position="158"/>
        <end position="181"/>
    </location>
</feature>
<dbReference type="FunFam" id="3.40.50.300:FF:000299">
    <property type="entry name" value="ABC transporter ATP-binding protein/permease"/>
    <property type="match status" value="1"/>
</dbReference>
<dbReference type="InterPro" id="IPR003593">
    <property type="entry name" value="AAA+_ATPase"/>
</dbReference>
<dbReference type="PROSITE" id="PS50929">
    <property type="entry name" value="ABC_TM1F"/>
    <property type="match status" value="1"/>
</dbReference>
<feature type="domain" description="ABC transmembrane type-1" evidence="11">
    <location>
        <begin position="51"/>
        <end position="332"/>
    </location>
</feature>
<dbReference type="PANTHER" id="PTHR43394:SF1">
    <property type="entry name" value="ATP-BINDING CASSETTE SUB-FAMILY B MEMBER 10, MITOCHONDRIAL"/>
    <property type="match status" value="1"/>
</dbReference>
<dbReference type="EMBL" id="CAFBNL010000003">
    <property type="protein sequence ID" value="CAB4941269.1"/>
    <property type="molecule type" value="Genomic_DNA"/>
</dbReference>
<dbReference type="Gene3D" id="1.20.1560.10">
    <property type="entry name" value="ABC transporter type 1, transmembrane domain"/>
    <property type="match status" value="1"/>
</dbReference>
<gene>
    <name evidence="12" type="ORF">UFOPK3789_00092</name>
</gene>
<evidence type="ECO:0000259" key="11">
    <source>
        <dbReference type="PROSITE" id="PS50929"/>
    </source>
</evidence>
<dbReference type="Gene3D" id="3.40.50.300">
    <property type="entry name" value="P-loop containing nucleotide triphosphate hydrolases"/>
    <property type="match status" value="1"/>
</dbReference>
<evidence type="ECO:0000256" key="9">
    <source>
        <dbReference type="SAM" id="Phobius"/>
    </source>
</evidence>
<evidence type="ECO:0000256" key="5">
    <source>
        <dbReference type="ARBA" id="ARBA00022741"/>
    </source>
</evidence>
<evidence type="ECO:0000256" key="4">
    <source>
        <dbReference type="ARBA" id="ARBA00022692"/>
    </source>
</evidence>
<sequence length="613" mass="66317">MTAETTETTEIIETAATKSEIDQRTERDLAARTAGWRLMVEAVRPQKWWIVVGVASGFIWTLARLAVPQLAARAVDDGIRGDDLHLVLLLTLAMLAVGVVQALTTGLRRYCAFRIALRTETDLRTRLFAHLQRLHFAFHDEAQTGQLMARANSDLQQINTVVILLPLTAASMLTMIGVLIIMMMKSVVLAVLALGLLPLLNRAATRFSSRITPANLALQEELSGLSGVVEESLSGIRILKGFGAERLQVKRLDDAADGVLKQALRAAKLRAGFMPLIDLLPTLSLVAIIWYGGHLVLDGQLEIGDILAYNLYVLMLIWPLRMVGMLVAQSSRASAAAGRIHEILSTDVAVDDPPHPIPLSDGPGNLLFEGVSFGYGHGRLVLDGLNLSIAGGEAVAIVGATGSGKTTVARLVPRFYDANSGRVLLDGVDVRDLRVSELRDAVGIVFEDTFLFSDSIRRNIAFSDPGASIETIERAARLSGIHTFIQSLPQGYETLIGEHGYSLSGGQRQRIAIARAVLHDPRVLILDDATSAVDPSKEHEIRAALAEVMEGRTTLIIAHRPATIALADRVILLDGGRCIASGTHEELLASNERYREILARSDSTESSSLEGSE</sequence>
<dbReference type="SMART" id="SM00382">
    <property type="entry name" value="AAA"/>
    <property type="match status" value="1"/>
</dbReference>
<dbReference type="Pfam" id="PF00664">
    <property type="entry name" value="ABC_membrane"/>
    <property type="match status" value="1"/>
</dbReference>
<proteinExistence type="predicted"/>
<dbReference type="SUPFAM" id="SSF90123">
    <property type="entry name" value="ABC transporter transmembrane region"/>
    <property type="match status" value="1"/>
</dbReference>
<dbReference type="PROSITE" id="PS50893">
    <property type="entry name" value="ABC_TRANSPORTER_2"/>
    <property type="match status" value="1"/>
</dbReference>